<evidence type="ECO:0000313" key="1">
    <source>
        <dbReference type="EMBL" id="CAF1184878.1"/>
    </source>
</evidence>
<organism evidence="1 2">
    <name type="scientific">Adineta ricciae</name>
    <name type="common">Rotifer</name>
    <dbReference type="NCBI Taxonomy" id="249248"/>
    <lineage>
        <taxon>Eukaryota</taxon>
        <taxon>Metazoa</taxon>
        <taxon>Spiralia</taxon>
        <taxon>Gnathifera</taxon>
        <taxon>Rotifera</taxon>
        <taxon>Eurotatoria</taxon>
        <taxon>Bdelloidea</taxon>
        <taxon>Adinetida</taxon>
        <taxon>Adinetidae</taxon>
        <taxon>Adineta</taxon>
    </lineage>
</organism>
<evidence type="ECO:0000313" key="2">
    <source>
        <dbReference type="Proteomes" id="UP000663852"/>
    </source>
</evidence>
<gene>
    <name evidence="1" type="ORF">EDS130_LOCUS24461</name>
</gene>
<dbReference type="Proteomes" id="UP000663852">
    <property type="component" value="Unassembled WGS sequence"/>
</dbReference>
<comment type="caution">
    <text evidence="1">The sequence shown here is derived from an EMBL/GenBank/DDBJ whole genome shotgun (WGS) entry which is preliminary data.</text>
</comment>
<reference evidence="1" key="1">
    <citation type="submission" date="2021-02" db="EMBL/GenBank/DDBJ databases">
        <authorList>
            <person name="Nowell W R."/>
        </authorList>
    </citation>
    <scope>NUCLEOTIDE SEQUENCE</scope>
</reference>
<dbReference type="EMBL" id="CAJNOJ010000139">
    <property type="protein sequence ID" value="CAF1184878.1"/>
    <property type="molecule type" value="Genomic_DNA"/>
</dbReference>
<sequence length="82" mass="9728">MDSYKTLVRNLKAPYFAANLYWDRAKLKKLRRVPRFNPLWHELYVSEDISQINATTDESTLQFLQMSSNSNPNYSVKKQSRN</sequence>
<name>A0A814V8Q4_ADIRI</name>
<accession>A0A814V8Q4</accession>
<protein>
    <submittedName>
        <fullName evidence="1">Uncharacterized protein</fullName>
    </submittedName>
</protein>
<proteinExistence type="predicted"/>
<dbReference type="AlphaFoldDB" id="A0A814V8Q4"/>